<dbReference type="SUPFAM" id="SSF109604">
    <property type="entry name" value="HD-domain/PDEase-like"/>
    <property type="match status" value="1"/>
</dbReference>
<dbReference type="RefSeq" id="WP_285980934.1">
    <property type="nucleotide sequence ID" value="NZ_JASVDS010000001.1"/>
</dbReference>
<keyword evidence="1" id="KW-0675">Receptor</keyword>
<sequence>MSEPALLEAWRGTCEALGLRDGAGQDLTLGRALIAAWSEPQRHYHALQHLEECLAALDRWRHLAQSPELLALALWFHDAVYDPQARDNEARSAAWARQSLPALGLPADQAERVAQLVLATQDHRATDPDMGLLLDLDLAVLAAPAARYAEYERQIRAEYAFVPEPDFRAGRHRILAGFLARPRLFVTDALHAAWDAPARAHLRQACAALALP</sequence>
<protein>
    <submittedName>
        <fullName evidence="1">N-methyl-D-aspartate receptor NMDAR2C subunit</fullName>
    </submittedName>
</protein>
<keyword evidence="2" id="KW-1185">Reference proteome</keyword>
<dbReference type="PIRSF" id="PIRSF035170">
    <property type="entry name" value="HD_phosphohydro"/>
    <property type="match status" value="1"/>
</dbReference>
<comment type="caution">
    <text evidence="1">The sequence shown here is derived from an EMBL/GenBank/DDBJ whole genome shotgun (WGS) entry which is preliminary data.</text>
</comment>
<dbReference type="PANTHER" id="PTHR21174:SF0">
    <property type="entry name" value="HD PHOSPHOHYDROLASE FAMILY PROTEIN-RELATED"/>
    <property type="match status" value="1"/>
</dbReference>
<evidence type="ECO:0000313" key="2">
    <source>
        <dbReference type="Proteomes" id="UP001238603"/>
    </source>
</evidence>
<reference evidence="1 2" key="1">
    <citation type="submission" date="2023-06" db="EMBL/GenBank/DDBJ databases">
        <title>Pelomonas sp. APW6 16S ribosomal RNA gene genome sequencing and assembly.</title>
        <authorList>
            <person name="Woo H."/>
        </authorList>
    </citation>
    <scope>NUCLEOTIDE SEQUENCE [LARGE SCALE GENOMIC DNA]</scope>
    <source>
        <strain evidence="1 2">APW6</strain>
    </source>
</reference>
<dbReference type="InterPro" id="IPR009218">
    <property type="entry name" value="HD_phosphohydro"/>
</dbReference>
<name>A0ABT7LEU1_9BURK</name>
<gene>
    <name evidence="1" type="ORF">QRD43_02720</name>
</gene>
<proteinExistence type="predicted"/>
<organism evidence="1 2">
    <name type="scientific">Roseateles subflavus</name>
    <dbReference type="NCBI Taxonomy" id="3053353"/>
    <lineage>
        <taxon>Bacteria</taxon>
        <taxon>Pseudomonadati</taxon>
        <taxon>Pseudomonadota</taxon>
        <taxon>Betaproteobacteria</taxon>
        <taxon>Burkholderiales</taxon>
        <taxon>Sphaerotilaceae</taxon>
        <taxon>Roseateles</taxon>
    </lineage>
</organism>
<dbReference type="Proteomes" id="UP001238603">
    <property type="component" value="Unassembled WGS sequence"/>
</dbReference>
<dbReference type="Gene3D" id="1.10.3210.10">
    <property type="entry name" value="Hypothetical protein af1432"/>
    <property type="match status" value="1"/>
</dbReference>
<evidence type="ECO:0000313" key="1">
    <source>
        <dbReference type="EMBL" id="MDL5030807.1"/>
    </source>
</evidence>
<dbReference type="PANTHER" id="PTHR21174">
    <property type="match status" value="1"/>
</dbReference>
<dbReference type="EMBL" id="JASVDS010000001">
    <property type="protein sequence ID" value="MDL5030807.1"/>
    <property type="molecule type" value="Genomic_DNA"/>
</dbReference>
<accession>A0ABT7LEU1</accession>